<protein>
    <recommendedName>
        <fullName evidence="2">Putative Flp pilus-assembly TadG-like N-terminal domain-containing protein</fullName>
    </recommendedName>
</protein>
<proteinExistence type="predicted"/>
<dbReference type="EMBL" id="JNAD02000019">
    <property type="protein sequence ID" value="RKM91021.1"/>
    <property type="molecule type" value="Genomic_DNA"/>
</dbReference>
<evidence type="ECO:0000313" key="4">
    <source>
        <dbReference type="Proteomes" id="UP000028058"/>
    </source>
</evidence>
<dbReference type="OrthoDB" id="3431582at2"/>
<accession>A0A3M8F2D2</accession>
<keyword evidence="1" id="KW-1133">Transmembrane helix</keyword>
<name>A0A3M8F2D2_9ACTN</name>
<feature type="domain" description="Putative Flp pilus-assembly TadG-like N-terminal" evidence="2">
    <location>
        <begin position="23"/>
        <end position="70"/>
    </location>
</feature>
<gene>
    <name evidence="3" type="ORF">SFRA_029875</name>
</gene>
<dbReference type="AlphaFoldDB" id="A0A3M8F2D2"/>
<evidence type="ECO:0000256" key="1">
    <source>
        <dbReference type="SAM" id="Phobius"/>
    </source>
</evidence>
<dbReference type="Proteomes" id="UP000028058">
    <property type="component" value="Unassembled WGS sequence"/>
</dbReference>
<dbReference type="RefSeq" id="WP_050363791.1">
    <property type="nucleotide sequence ID" value="NZ_CP134822.1"/>
</dbReference>
<keyword evidence="1" id="KW-0812">Transmembrane</keyword>
<feature type="transmembrane region" description="Helical" evidence="1">
    <location>
        <begin position="25"/>
        <end position="51"/>
    </location>
</feature>
<comment type="caution">
    <text evidence="3">The sequence shown here is derived from an EMBL/GenBank/DDBJ whole genome shotgun (WGS) entry which is preliminary data.</text>
</comment>
<organism evidence="3 4">
    <name type="scientific">Streptomyces xinghaiensis</name>
    <dbReference type="NCBI Taxonomy" id="1038928"/>
    <lineage>
        <taxon>Bacteria</taxon>
        <taxon>Bacillati</taxon>
        <taxon>Actinomycetota</taxon>
        <taxon>Actinomycetes</taxon>
        <taxon>Kitasatosporales</taxon>
        <taxon>Streptomycetaceae</taxon>
        <taxon>Streptomyces</taxon>
    </lineage>
</organism>
<dbReference type="InterPro" id="IPR028087">
    <property type="entry name" value="Tad_N"/>
</dbReference>
<evidence type="ECO:0000259" key="2">
    <source>
        <dbReference type="Pfam" id="PF13400"/>
    </source>
</evidence>
<keyword evidence="4" id="KW-1185">Reference proteome</keyword>
<reference evidence="3 4" key="1">
    <citation type="journal article" date="2014" name="Genome Announc.">
        <title>Draft Genome Sequence of Streptomyces fradiae ATCC 19609, a Strain Highly Sensitive to Antibiotics.</title>
        <authorList>
            <person name="Bekker O.B."/>
            <person name="Klimina K.M."/>
            <person name="Vatlin A.A."/>
            <person name="Zakharevich N.V."/>
            <person name="Kasianov A.S."/>
            <person name="Danilenko V.N."/>
        </authorList>
    </citation>
    <scope>NUCLEOTIDE SEQUENCE [LARGE SCALE GENOMIC DNA]</scope>
    <source>
        <strain evidence="3 4">ATCC 19609</strain>
    </source>
</reference>
<dbReference type="Pfam" id="PF13400">
    <property type="entry name" value="Tad"/>
    <property type="match status" value="1"/>
</dbReference>
<sequence length="149" mass="15943">MKRPIPERPPRRWRRLPAGEDRGQVAVFVVGVFATLWLFAGIVVDGGLALAGKARALDVAQEAARTGAQQLDLGQLRRAGDIRLVRDRAAAAARAHVAATGDRGRAQVKGNAVTVHVTHRQPTQILQLIGLRTLTVTATGTAHAQRTTP</sequence>
<evidence type="ECO:0000313" key="3">
    <source>
        <dbReference type="EMBL" id="RKM91021.1"/>
    </source>
</evidence>
<keyword evidence="1" id="KW-0472">Membrane</keyword>